<dbReference type="PANTHER" id="PTHR42877:SF4">
    <property type="entry name" value="FAD_NAD(P)-BINDING DOMAIN-CONTAINING PROTEIN-RELATED"/>
    <property type="match status" value="1"/>
</dbReference>
<dbReference type="Gene3D" id="3.50.50.60">
    <property type="entry name" value="FAD/NAD(P)-binding domain"/>
    <property type="match status" value="3"/>
</dbReference>
<dbReference type="VEuPathDB" id="FungiDB:YALI0_A07425g"/>
<sequence length="624" mass="69827">MPSIDPSNVKLGVGHTDTTGVDKEALIAQFEQFNNLEASEWAKKILERPYLGRRAVSVIISGAGLAGITTAILLSQKVDNLTLTVLDRNSKVGGVWATNEYPGVRCDVPSHSYQLTFDPKTDWQSAYAFGKDIQAYWQSRVEKHGLADKFRLNHSIKEAKWDEPTHQWHVRVEHNGKEEVLKSDFFISSSGSLQTAKFPVQPGFESFKGPKFHPVNWPKDLNLKGKRVALLGNGATGVQILPELIKQGAAHVDHYVKRGAWIGHTLFGVKAPGYVDYTQEEINAIQSSEEYHKYRSSLDSKLHGKYEATLFGTPGYKAGIKELLALMYLRVGENDELFEKVVPHFTPGPRRLLPAPGYLEALALPNVDYYKGDIERFTENGIVFDGEERPVDVIISSTGYVRGNGYGATPNYEIIGSDGYTLRTHFSPLESKKGYSLSYLGVSAPGFPNFFYTLSVNSYLYCGTPPITVEQQSSYIAKVIRKAQFEDIASIDPKEKPSESFSRRIWELSQASSITKGGIGGYFTEIDRNGDSRVRISWPGTISHAISVLREPRWEDFNYQYLNPDDRFGYWGNGKTWIDDHPGDKTFYLSKPGSVKVRNLHEGWISLPRDGPPEMVPLGVDIRA</sequence>
<gene>
    <name evidence="7" type="ORF">B0I71DRAFT_170436</name>
    <name evidence="6" type="ORF">YALI1_A06989g</name>
</gene>
<keyword evidence="4" id="KW-0560">Oxidoreductase</keyword>
<proteinExistence type="inferred from homology"/>
<reference evidence="6 8" key="1">
    <citation type="journal article" date="2016" name="PLoS ONE">
        <title>Sequence Assembly of Yarrowia lipolytica Strain W29/CLIB89 Shows Transposable Element Diversity.</title>
        <authorList>
            <person name="Magnan C."/>
            <person name="Yu J."/>
            <person name="Chang I."/>
            <person name="Jahn E."/>
            <person name="Kanomata Y."/>
            <person name="Wu J."/>
            <person name="Zeller M."/>
            <person name="Oakes M."/>
            <person name="Baldi P."/>
            <person name="Sandmeyer S."/>
        </authorList>
    </citation>
    <scope>NUCLEOTIDE SEQUENCE [LARGE SCALE GENOMIC DNA]</scope>
    <source>
        <strain evidence="6">CLIB89</strain>
        <strain evidence="8">CLIB89(W29)</strain>
    </source>
</reference>
<dbReference type="EMBL" id="CP017553">
    <property type="protein sequence ID" value="AOW00354.1"/>
    <property type="molecule type" value="Genomic_DNA"/>
</dbReference>
<keyword evidence="2" id="KW-0285">Flavoprotein</keyword>
<evidence type="ECO:0000313" key="9">
    <source>
        <dbReference type="Proteomes" id="UP000256601"/>
    </source>
</evidence>
<dbReference type="GO" id="GO:0050661">
    <property type="term" value="F:NADP binding"/>
    <property type="evidence" value="ECO:0007669"/>
    <property type="project" value="InterPro"/>
</dbReference>
<dbReference type="SUPFAM" id="SSF51905">
    <property type="entry name" value="FAD/NAD(P)-binding domain"/>
    <property type="match status" value="2"/>
</dbReference>
<evidence type="ECO:0000313" key="8">
    <source>
        <dbReference type="Proteomes" id="UP000182444"/>
    </source>
</evidence>
<evidence type="ECO:0000256" key="4">
    <source>
        <dbReference type="ARBA" id="ARBA00023002"/>
    </source>
</evidence>
<dbReference type="InterPro" id="IPR020946">
    <property type="entry name" value="Flavin_mOase-like"/>
</dbReference>
<dbReference type="InterPro" id="IPR051209">
    <property type="entry name" value="FAD-bind_Monooxygenase_sf"/>
</dbReference>
<dbReference type="eggNOG" id="KOG1399">
    <property type="taxonomic scope" value="Eukaryota"/>
</dbReference>
<keyword evidence="3" id="KW-0274">FAD</keyword>
<evidence type="ECO:0000256" key="1">
    <source>
        <dbReference type="ARBA" id="ARBA00010139"/>
    </source>
</evidence>
<evidence type="ECO:0000256" key="2">
    <source>
        <dbReference type="ARBA" id="ARBA00022630"/>
    </source>
</evidence>
<dbReference type="Pfam" id="PF00743">
    <property type="entry name" value="FMO-like"/>
    <property type="match status" value="1"/>
</dbReference>
<dbReference type="GO" id="GO:0004499">
    <property type="term" value="F:N,N-dimethylaniline monooxygenase activity"/>
    <property type="evidence" value="ECO:0007669"/>
    <property type="project" value="InterPro"/>
</dbReference>
<evidence type="ECO:0000313" key="6">
    <source>
        <dbReference type="EMBL" id="AOW00354.1"/>
    </source>
</evidence>
<dbReference type="Pfam" id="PF13450">
    <property type="entry name" value="NAD_binding_8"/>
    <property type="match status" value="1"/>
</dbReference>
<organism evidence="6 8">
    <name type="scientific">Yarrowia lipolytica</name>
    <name type="common">Candida lipolytica</name>
    <dbReference type="NCBI Taxonomy" id="4952"/>
    <lineage>
        <taxon>Eukaryota</taxon>
        <taxon>Fungi</taxon>
        <taxon>Dikarya</taxon>
        <taxon>Ascomycota</taxon>
        <taxon>Saccharomycotina</taxon>
        <taxon>Dipodascomycetes</taxon>
        <taxon>Dipodascales</taxon>
        <taxon>Dipodascales incertae sedis</taxon>
        <taxon>Yarrowia</taxon>
    </lineage>
</organism>
<name>A0A1D8N3Y2_YARLL</name>
<accession>A0A1D8N3Y2</accession>
<dbReference type="VEuPathDB" id="FungiDB:YALI1_A06989g"/>
<evidence type="ECO:0000259" key="5">
    <source>
        <dbReference type="PROSITE" id="PS50020"/>
    </source>
</evidence>
<dbReference type="KEGG" id="yli:2906130"/>
<dbReference type="PANTHER" id="PTHR42877">
    <property type="entry name" value="L-ORNITHINE N(5)-MONOOXYGENASE-RELATED"/>
    <property type="match status" value="1"/>
</dbReference>
<dbReference type="InterPro" id="IPR036188">
    <property type="entry name" value="FAD/NAD-bd_sf"/>
</dbReference>
<protein>
    <recommendedName>
        <fullName evidence="5">WW domain-containing protein</fullName>
    </recommendedName>
</protein>
<feature type="domain" description="WW" evidence="5">
    <location>
        <begin position="131"/>
        <end position="166"/>
    </location>
</feature>
<dbReference type="Proteomes" id="UP000182444">
    <property type="component" value="Chromosome 1A"/>
</dbReference>
<dbReference type="GO" id="GO:0050660">
    <property type="term" value="F:flavin adenine dinucleotide binding"/>
    <property type="evidence" value="ECO:0007669"/>
    <property type="project" value="InterPro"/>
</dbReference>
<reference evidence="7 9" key="2">
    <citation type="submission" date="2018-07" db="EMBL/GenBank/DDBJ databases">
        <title>Draft Genome Assemblies for Five Robust Yarrowia lipolytica Strains Exhibiting High Lipid Production and Pentose Sugar Utilization and Sugar Alcohol Secretion from Undetoxified Lignocellulosic Biomass Hydrolysates.</title>
        <authorList>
            <consortium name="DOE Joint Genome Institute"/>
            <person name="Walker C."/>
            <person name="Ryu S."/>
            <person name="Na H."/>
            <person name="Zane M."/>
            <person name="LaButti K."/>
            <person name="Lipzen A."/>
            <person name="Haridas S."/>
            <person name="Barry K."/>
            <person name="Grigoriev I.V."/>
            <person name="Quarterman J."/>
            <person name="Slininger P."/>
            <person name="Dien B."/>
            <person name="Trinh C.T."/>
        </authorList>
    </citation>
    <scope>NUCLEOTIDE SEQUENCE [LARGE SCALE GENOMIC DNA]</scope>
    <source>
        <strain evidence="7 9">YB392</strain>
    </source>
</reference>
<dbReference type="AlphaFoldDB" id="A0A1D8N3Y2"/>
<dbReference type="InterPro" id="IPR001202">
    <property type="entry name" value="WW_dom"/>
</dbReference>
<dbReference type="EMBL" id="KZ857334">
    <property type="protein sequence ID" value="RDW26310.1"/>
    <property type="molecule type" value="Genomic_DNA"/>
</dbReference>
<comment type="similarity">
    <text evidence="1">Belongs to the FAD-binding monooxygenase family.</text>
</comment>
<dbReference type="PROSITE" id="PS50020">
    <property type="entry name" value="WW_DOMAIN_2"/>
    <property type="match status" value="1"/>
</dbReference>
<evidence type="ECO:0000256" key="3">
    <source>
        <dbReference type="ARBA" id="ARBA00022827"/>
    </source>
</evidence>
<evidence type="ECO:0000313" key="7">
    <source>
        <dbReference type="EMBL" id="RDW26310.1"/>
    </source>
</evidence>
<dbReference type="Proteomes" id="UP000256601">
    <property type="component" value="Unassembled WGS sequence"/>
</dbReference>